<reference evidence="1" key="2">
    <citation type="journal article" date="2015" name="Data Brief">
        <title>Shoot transcriptome of the giant reed, Arundo donax.</title>
        <authorList>
            <person name="Barrero R.A."/>
            <person name="Guerrero F.D."/>
            <person name="Moolhuijzen P."/>
            <person name="Goolsby J.A."/>
            <person name="Tidwell J."/>
            <person name="Bellgard S.E."/>
            <person name="Bellgard M.I."/>
        </authorList>
    </citation>
    <scope>NUCLEOTIDE SEQUENCE</scope>
    <source>
        <tissue evidence="1">Shoot tissue taken approximately 20 cm above the soil surface</tissue>
    </source>
</reference>
<sequence length="37" mass="4318">MNFPINIKAQWKGNFYSSNFPSIKGIMYIPLNRQVSI</sequence>
<evidence type="ECO:0000313" key="1">
    <source>
        <dbReference type="EMBL" id="JAD44865.1"/>
    </source>
</evidence>
<name>A0A0A9A789_ARUDO</name>
<organism evidence="1">
    <name type="scientific">Arundo donax</name>
    <name type="common">Giant reed</name>
    <name type="synonym">Donax arundinaceus</name>
    <dbReference type="NCBI Taxonomy" id="35708"/>
    <lineage>
        <taxon>Eukaryota</taxon>
        <taxon>Viridiplantae</taxon>
        <taxon>Streptophyta</taxon>
        <taxon>Embryophyta</taxon>
        <taxon>Tracheophyta</taxon>
        <taxon>Spermatophyta</taxon>
        <taxon>Magnoliopsida</taxon>
        <taxon>Liliopsida</taxon>
        <taxon>Poales</taxon>
        <taxon>Poaceae</taxon>
        <taxon>PACMAD clade</taxon>
        <taxon>Arundinoideae</taxon>
        <taxon>Arundineae</taxon>
        <taxon>Arundo</taxon>
    </lineage>
</organism>
<dbReference type="AlphaFoldDB" id="A0A0A9A789"/>
<proteinExistence type="predicted"/>
<accession>A0A0A9A789</accession>
<protein>
    <submittedName>
        <fullName evidence="1">Uncharacterized protein</fullName>
    </submittedName>
</protein>
<dbReference type="EMBL" id="GBRH01253030">
    <property type="protein sequence ID" value="JAD44865.1"/>
    <property type="molecule type" value="Transcribed_RNA"/>
</dbReference>
<reference evidence="1" key="1">
    <citation type="submission" date="2014-09" db="EMBL/GenBank/DDBJ databases">
        <authorList>
            <person name="Magalhaes I.L.F."/>
            <person name="Oliveira U."/>
            <person name="Santos F.R."/>
            <person name="Vidigal T.H.D.A."/>
            <person name="Brescovit A.D."/>
            <person name="Santos A.J."/>
        </authorList>
    </citation>
    <scope>NUCLEOTIDE SEQUENCE</scope>
    <source>
        <tissue evidence="1">Shoot tissue taken approximately 20 cm above the soil surface</tissue>
    </source>
</reference>